<gene>
    <name evidence="4" type="ORF">SAMN05660991_02431</name>
</gene>
<dbReference type="EMBL" id="FOEE01000007">
    <property type="protein sequence ID" value="SEO94174.1"/>
    <property type="molecule type" value="Genomic_DNA"/>
</dbReference>
<keyword evidence="5" id="KW-1185">Reference proteome</keyword>
<comment type="similarity">
    <text evidence="1 2">Belongs to the short-chain dehydrogenases/reductases (SDR) family.</text>
</comment>
<dbReference type="Pfam" id="PF00106">
    <property type="entry name" value="adh_short"/>
    <property type="match status" value="1"/>
</dbReference>
<evidence type="ECO:0000256" key="1">
    <source>
        <dbReference type="ARBA" id="ARBA00006484"/>
    </source>
</evidence>
<protein>
    <submittedName>
        <fullName evidence="4">Short-chain dehydrogenase</fullName>
    </submittedName>
</protein>
<dbReference type="SUPFAM" id="SSF51735">
    <property type="entry name" value="NAD(P)-binding Rossmann-fold domains"/>
    <property type="match status" value="1"/>
</dbReference>
<accession>A0A1H8TU72</accession>
<evidence type="ECO:0000313" key="5">
    <source>
        <dbReference type="Proteomes" id="UP000198960"/>
    </source>
</evidence>
<dbReference type="PRINTS" id="PR00081">
    <property type="entry name" value="GDHRDH"/>
</dbReference>
<reference evidence="5" key="1">
    <citation type="submission" date="2016-10" db="EMBL/GenBank/DDBJ databases">
        <authorList>
            <person name="Varghese N."/>
            <person name="Submissions S."/>
        </authorList>
    </citation>
    <scope>NUCLEOTIDE SEQUENCE [LARGE SCALE GENOMIC DNA]</scope>
    <source>
        <strain evidence="5">DSM 45413</strain>
    </source>
</reference>
<dbReference type="InterPro" id="IPR002347">
    <property type="entry name" value="SDR_fam"/>
</dbReference>
<feature type="region of interest" description="Disordered" evidence="3">
    <location>
        <begin position="246"/>
        <end position="273"/>
    </location>
</feature>
<evidence type="ECO:0000313" key="4">
    <source>
        <dbReference type="EMBL" id="SEO94174.1"/>
    </source>
</evidence>
<dbReference type="InterPro" id="IPR036291">
    <property type="entry name" value="NAD(P)-bd_dom_sf"/>
</dbReference>
<evidence type="ECO:0000256" key="2">
    <source>
        <dbReference type="RuleBase" id="RU000363"/>
    </source>
</evidence>
<dbReference type="STRING" id="673521.SAMN05660991_02431"/>
<sequence length="273" mass="28725">MRSSVADDGLTGVALVTGASSGIGRALAEGLAARGMAVAGLARTGDRLATAMDEVAAATGARTLAVTADVTDRAAVEAAVAEVTEHLGRVDLLVNNAGGVDAAEEPLWEADPDQWWDVVSGHVLGGFLLCRAVVPWMVLRNRGRIVNLASGMSLRARPEYSAYSVAKTGLMRLTEALQGALEGSDVHAFDVAPGLVDTPMTRGMPMWQGQTDWTPPDRVVRMVAAIAAGELDAWSGRFLHVNNDAPEDLARRGPEGDARRLRLRPWGDGDPLG</sequence>
<feature type="compositionally biased region" description="Basic and acidic residues" evidence="3">
    <location>
        <begin position="248"/>
        <end position="260"/>
    </location>
</feature>
<proteinExistence type="inferred from homology"/>
<dbReference type="GO" id="GO:0016616">
    <property type="term" value="F:oxidoreductase activity, acting on the CH-OH group of donors, NAD or NADP as acceptor"/>
    <property type="evidence" value="ECO:0007669"/>
    <property type="project" value="TreeGrafter"/>
</dbReference>
<organism evidence="4 5">
    <name type="scientific">Trujillonella endophytica</name>
    <dbReference type="NCBI Taxonomy" id="673521"/>
    <lineage>
        <taxon>Bacteria</taxon>
        <taxon>Bacillati</taxon>
        <taxon>Actinomycetota</taxon>
        <taxon>Actinomycetes</taxon>
        <taxon>Geodermatophilales</taxon>
        <taxon>Geodermatophilaceae</taxon>
        <taxon>Trujillonella</taxon>
    </lineage>
</organism>
<dbReference type="PRINTS" id="PR00080">
    <property type="entry name" value="SDRFAMILY"/>
</dbReference>
<dbReference type="InterPro" id="IPR020904">
    <property type="entry name" value="Sc_DH/Rdtase_CS"/>
</dbReference>
<dbReference type="PROSITE" id="PS00061">
    <property type="entry name" value="ADH_SHORT"/>
    <property type="match status" value="1"/>
</dbReference>
<name>A0A1H8TU72_9ACTN</name>
<dbReference type="Proteomes" id="UP000198960">
    <property type="component" value="Unassembled WGS sequence"/>
</dbReference>
<dbReference type="PANTHER" id="PTHR42760">
    <property type="entry name" value="SHORT-CHAIN DEHYDROGENASES/REDUCTASES FAMILY MEMBER"/>
    <property type="match status" value="1"/>
</dbReference>
<dbReference type="Gene3D" id="3.40.50.720">
    <property type="entry name" value="NAD(P)-binding Rossmann-like Domain"/>
    <property type="match status" value="1"/>
</dbReference>
<evidence type="ECO:0000256" key="3">
    <source>
        <dbReference type="SAM" id="MobiDB-lite"/>
    </source>
</evidence>
<dbReference type="CDD" id="cd05233">
    <property type="entry name" value="SDR_c"/>
    <property type="match status" value="1"/>
</dbReference>
<dbReference type="AlphaFoldDB" id="A0A1H8TU72"/>